<keyword evidence="2" id="KW-0902">Two-component regulatory system</keyword>
<gene>
    <name evidence="10" type="ORF">HIV01_015165</name>
</gene>
<feature type="modified residue" description="4-aspartylphosphate" evidence="6">
    <location>
        <position position="60"/>
    </location>
</feature>
<dbReference type="Gene3D" id="3.40.50.2300">
    <property type="match status" value="1"/>
</dbReference>
<evidence type="ECO:0000256" key="1">
    <source>
        <dbReference type="ARBA" id="ARBA00022553"/>
    </source>
</evidence>
<dbReference type="InterPro" id="IPR001789">
    <property type="entry name" value="Sig_transdc_resp-reg_receiver"/>
</dbReference>
<keyword evidence="3" id="KW-0805">Transcription regulation</keyword>
<dbReference type="SUPFAM" id="SSF46894">
    <property type="entry name" value="C-terminal effector domain of the bipartite response regulators"/>
    <property type="match status" value="1"/>
</dbReference>
<dbReference type="InterPro" id="IPR011006">
    <property type="entry name" value="CheY-like_superfamily"/>
</dbReference>
<evidence type="ECO:0000256" key="7">
    <source>
        <dbReference type="PROSITE-ProRule" id="PRU01091"/>
    </source>
</evidence>
<dbReference type="Pfam" id="PF00072">
    <property type="entry name" value="Response_reg"/>
    <property type="match status" value="1"/>
</dbReference>
<keyword evidence="5" id="KW-0804">Transcription</keyword>
<reference evidence="10 11" key="1">
    <citation type="submission" date="2021-02" db="EMBL/GenBank/DDBJ databases">
        <title>Lysobacter arenosi sp. nov., isolated from soil of gangwondo yeongwol, south Korea.</title>
        <authorList>
            <person name="Kim K.R."/>
            <person name="Kim K.H."/>
            <person name="Jeon C.O."/>
        </authorList>
    </citation>
    <scope>NUCLEOTIDE SEQUENCE [LARGE SCALE GENOMIC DNA]</scope>
    <source>
        <strain evidence="10 11">R7</strain>
    </source>
</reference>
<protein>
    <submittedName>
        <fullName evidence="10">Response regulator transcription factor</fullName>
    </submittedName>
</protein>
<evidence type="ECO:0000256" key="4">
    <source>
        <dbReference type="ARBA" id="ARBA00023125"/>
    </source>
</evidence>
<dbReference type="InterPro" id="IPR016032">
    <property type="entry name" value="Sig_transdc_resp-reg_C-effctor"/>
</dbReference>
<dbReference type="PROSITE" id="PS50110">
    <property type="entry name" value="RESPONSE_REGULATORY"/>
    <property type="match status" value="1"/>
</dbReference>
<feature type="DNA-binding region" description="OmpR/PhoB-type" evidence="7">
    <location>
        <begin position="131"/>
        <end position="232"/>
    </location>
</feature>
<dbReference type="InterPro" id="IPR039420">
    <property type="entry name" value="WalR-like"/>
</dbReference>
<evidence type="ECO:0000313" key="10">
    <source>
        <dbReference type="EMBL" id="QSX76854.1"/>
    </source>
</evidence>
<feature type="domain" description="Response regulatory" evidence="8">
    <location>
        <begin position="10"/>
        <end position="125"/>
    </location>
</feature>
<proteinExistence type="predicted"/>
<evidence type="ECO:0000256" key="2">
    <source>
        <dbReference type="ARBA" id="ARBA00023012"/>
    </source>
</evidence>
<dbReference type="Pfam" id="PF00486">
    <property type="entry name" value="Trans_reg_C"/>
    <property type="match status" value="1"/>
</dbReference>
<evidence type="ECO:0000256" key="5">
    <source>
        <dbReference type="ARBA" id="ARBA00023163"/>
    </source>
</evidence>
<dbReference type="Proteomes" id="UP000663400">
    <property type="component" value="Chromosome"/>
</dbReference>
<dbReference type="PANTHER" id="PTHR48111">
    <property type="entry name" value="REGULATOR OF RPOS"/>
    <property type="match status" value="1"/>
</dbReference>
<dbReference type="InterPro" id="IPR036388">
    <property type="entry name" value="WH-like_DNA-bd_sf"/>
</dbReference>
<keyword evidence="1 6" id="KW-0597">Phosphoprotein</keyword>
<evidence type="ECO:0000313" key="11">
    <source>
        <dbReference type="Proteomes" id="UP000663400"/>
    </source>
</evidence>
<dbReference type="Gene3D" id="1.10.10.10">
    <property type="entry name" value="Winged helix-like DNA-binding domain superfamily/Winged helix DNA-binding domain"/>
    <property type="match status" value="1"/>
</dbReference>
<evidence type="ECO:0000256" key="3">
    <source>
        <dbReference type="ARBA" id="ARBA00023015"/>
    </source>
</evidence>
<accession>A0ABX7RF99</accession>
<sequence length="238" mass="25815">MPTNPRPASSVLLLEDDAELREDVLLPGLADYGFSVVGVDTAAALYDMLRNQGFDAVVLDVGLPDADGFSVAQAVRAMVPGIGIVMLTGQGNVADQVRGLNQGADAYLVKPAQVEVLAATLHSVLRRLRGSEKPKLDPRWQIDTGQWCLVSPQGRSVPLTKTEQRLITRLAGTLGQLVTRDELVLAVADNVHEFDPHRIEMVIHRLRRKVLSRCGEALPLVAVHGQGYVLHDEPQPDA</sequence>
<dbReference type="PROSITE" id="PS51755">
    <property type="entry name" value="OMPR_PHOB"/>
    <property type="match status" value="1"/>
</dbReference>
<dbReference type="PANTHER" id="PTHR48111:SF1">
    <property type="entry name" value="TWO-COMPONENT RESPONSE REGULATOR ORR33"/>
    <property type="match status" value="1"/>
</dbReference>
<evidence type="ECO:0000259" key="9">
    <source>
        <dbReference type="PROSITE" id="PS51755"/>
    </source>
</evidence>
<keyword evidence="4 7" id="KW-0238">DNA-binding</keyword>
<dbReference type="InterPro" id="IPR001867">
    <property type="entry name" value="OmpR/PhoB-type_DNA-bd"/>
</dbReference>
<organism evidence="10 11">
    <name type="scientific">Lysobacter arenosi</name>
    <dbReference type="NCBI Taxonomy" id="2795387"/>
    <lineage>
        <taxon>Bacteria</taxon>
        <taxon>Pseudomonadati</taxon>
        <taxon>Pseudomonadota</taxon>
        <taxon>Gammaproteobacteria</taxon>
        <taxon>Lysobacterales</taxon>
        <taxon>Lysobacteraceae</taxon>
        <taxon>Lysobacter</taxon>
    </lineage>
</organism>
<evidence type="ECO:0000259" key="8">
    <source>
        <dbReference type="PROSITE" id="PS50110"/>
    </source>
</evidence>
<keyword evidence="11" id="KW-1185">Reference proteome</keyword>
<dbReference type="SMART" id="SM00448">
    <property type="entry name" value="REC"/>
    <property type="match status" value="1"/>
</dbReference>
<dbReference type="CDD" id="cd00383">
    <property type="entry name" value="trans_reg_C"/>
    <property type="match status" value="1"/>
</dbReference>
<feature type="domain" description="OmpR/PhoB-type" evidence="9">
    <location>
        <begin position="131"/>
        <end position="232"/>
    </location>
</feature>
<name>A0ABX7RF99_9GAMM</name>
<dbReference type="EMBL" id="CP071517">
    <property type="protein sequence ID" value="QSX76854.1"/>
    <property type="molecule type" value="Genomic_DNA"/>
</dbReference>
<dbReference type="SMART" id="SM00862">
    <property type="entry name" value="Trans_reg_C"/>
    <property type="match status" value="1"/>
</dbReference>
<dbReference type="SUPFAM" id="SSF52172">
    <property type="entry name" value="CheY-like"/>
    <property type="match status" value="1"/>
</dbReference>
<evidence type="ECO:0000256" key="6">
    <source>
        <dbReference type="PROSITE-ProRule" id="PRU00169"/>
    </source>
</evidence>